<dbReference type="InterPro" id="IPR012677">
    <property type="entry name" value="Nucleotide-bd_a/b_plait_sf"/>
</dbReference>
<name>A0A2H8TMY6_9HEMI</name>
<dbReference type="InterPro" id="IPR000504">
    <property type="entry name" value="RRM_dom"/>
</dbReference>
<dbReference type="AlphaFoldDB" id="A0A2H8TMY6"/>
<dbReference type="InterPro" id="IPR035979">
    <property type="entry name" value="RBD_domain_sf"/>
</dbReference>
<dbReference type="FunFam" id="3.30.70.330:FF:000132">
    <property type="entry name" value="Small nuclear ribonucleoprotein U11/U12 subunit 35"/>
    <property type="match status" value="1"/>
</dbReference>
<dbReference type="GO" id="GO:0071011">
    <property type="term" value="C:precatalytic spliceosome"/>
    <property type="evidence" value="ECO:0007669"/>
    <property type="project" value="TreeGrafter"/>
</dbReference>
<evidence type="ECO:0000256" key="4">
    <source>
        <dbReference type="ARBA" id="ARBA00023242"/>
    </source>
</evidence>
<dbReference type="InterPro" id="IPR034146">
    <property type="entry name" value="snRNP35_RRM"/>
</dbReference>
<evidence type="ECO:0000256" key="5">
    <source>
        <dbReference type="ARBA" id="ARBA00031739"/>
    </source>
</evidence>
<dbReference type="GO" id="GO:0017069">
    <property type="term" value="F:snRNA binding"/>
    <property type="evidence" value="ECO:0007669"/>
    <property type="project" value="TreeGrafter"/>
</dbReference>
<dbReference type="GO" id="GO:0000398">
    <property type="term" value="P:mRNA splicing, via spliceosome"/>
    <property type="evidence" value="ECO:0007669"/>
    <property type="project" value="TreeGrafter"/>
</dbReference>
<dbReference type="SUPFAM" id="SSF54928">
    <property type="entry name" value="RNA-binding domain, RBD"/>
    <property type="match status" value="1"/>
</dbReference>
<evidence type="ECO:0000256" key="2">
    <source>
        <dbReference type="ARBA" id="ARBA00021080"/>
    </source>
</evidence>
<evidence type="ECO:0000256" key="3">
    <source>
        <dbReference type="ARBA" id="ARBA00022884"/>
    </source>
</evidence>
<sequence length="300" mass="33264">MSIDYEKYEEKIPEVEYWYPQAIVYDPIKAGSIDGTDIEPHDNGINRAINSNYKTSYKVKGNPLHTIFVGRLSLDTTEKDLENEFCRYGKMIALRLVRDIITGLSKRYAFIEYETSEMALNTYLRCKSLILKNSKIFVDFECGRLLPGWKPRRLGGGFGGEKQSGQLRFGGRIRNFKPPLNLVEFNNKRICNEESDEVESNTTSPSMHSVNSNSVSVLTTSAPTIISLPLTPPSQPAVVLPLTPPSCSNVFLPLSPPSQSIIVLPLTPPSNSTVTLPLTPPSHSTTSLPLTPPSNSIPHL</sequence>
<evidence type="ECO:0000313" key="9">
    <source>
        <dbReference type="EMBL" id="MBW15389.1"/>
    </source>
</evidence>
<organism evidence="9">
    <name type="scientific">Melanaphis sacchari</name>
    <dbReference type="NCBI Taxonomy" id="742174"/>
    <lineage>
        <taxon>Eukaryota</taxon>
        <taxon>Metazoa</taxon>
        <taxon>Ecdysozoa</taxon>
        <taxon>Arthropoda</taxon>
        <taxon>Hexapoda</taxon>
        <taxon>Insecta</taxon>
        <taxon>Pterygota</taxon>
        <taxon>Neoptera</taxon>
        <taxon>Paraneoptera</taxon>
        <taxon>Hemiptera</taxon>
        <taxon>Sternorrhyncha</taxon>
        <taxon>Aphidomorpha</taxon>
        <taxon>Aphidoidea</taxon>
        <taxon>Aphididae</taxon>
        <taxon>Aphidini</taxon>
        <taxon>Melanaphis</taxon>
    </lineage>
</organism>
<dbReference type="InterPro" id="IPR051183">
    <property type="entry name" value="U1_U11-U12_snRNP_70-35kDa"/>
</dbReference>
<dbReference type="PANTHER" id="PTHR13952">
    <property type="entry name" value="U1 SMALL NUCLEAR RIBONUCLEOPROTEIN 70 KD"/>
    <property type="match status" value="1"/>
</dbReference>
<feature type="region of interest" description="Disordered" evidence="7">
    <location>
        <begin position="272"/>
        <end position="300"/>
    </location>
</feature>
<accession>A0A2H8TMY6</accession>
<proteinExistence type="predicted"/>
<reference evidence="9" key="1">
    <citation type="submission" date="2017-10" db="EMBL/GenBank/DDBJ databases">
        <title>Transcriptome Assembly of Sugarcane Aphid Adults.</title>
        <authorList>
            <person name="Scully E.D."/>
            <person name="Palmer N.A."/>
            <person name="Geib S.M."/>
            <person name="Sarath G."/>
            <person name="Sattler S.E."/>
        </authorList>
    </citation>
    <scope>NUCLEOTIDE SEQUENCE</scope>
    <source>
        <tissue evidence="9">Whole body</tissue>
    </source>
</reference>
<comment type="subcellular location">
    <subcellularLocation>
        <location evidence="1">Nucleus</location>
    </subcellularLocation>
</comment>
<dbReference type="Gene3D" id="3.30.70.330">
    <property type="match status" value="1"/>
</dbReference>
<keyword evidence="4" id="KW-0539">Nucleus</keyword>
<feature type="domain" description="RRM" evidence="8">
    <location>
        <begin position="65"/>
        <end position="143"/>
    </location>
</feature>
<dbReference type="PANTHER" id="PTHR13952:SF6">
    <property type="entry name" value="U11_U12 SMALL NUCLEAR RIBONUCLEOPROTEIN 35 KDA PROTEIN"/>
    <property type="match status" value="1"/>
</dbReference>
<gene>
    <name evidence="9" type="primary">snrnp35</name>
</gene>
<protein>
    <recommendedName>
        <fullName evidence="2">U11/U12 small nuclear ribonucleoprotein 35 kDa protein</fullName>
    </recommendedName>
    <alternativeName>
        <fullName evidence="5">U1 snRNP-binding protein homolog</fullName>
    </alternativeName>
</protein>
<dbReference type="SMART" id="SM00360">
    <property type="entry name" value="RRM"/>
    <property type="match status" value="1"/>
</dbReference>
<evidence type="ECO:0000259" key="8">
    <source>
        <dbReference type="PROSITE" id="PS50102"/>
    </source>
</evidence>
<evidence type="ECO:0000256" key="1">
    <source>
        <dbReference type="ARBA" id="ARBA00004123"/>
    </source>
</evidence>
<evidence type="ECO:0000256" key="7">
    <source>
        <dbReference type="SAM" id="MobiDB-lite"/>
    </source>
</evidence>
<keyword evidence="9" id="KW-0687">Ribonucleoprotein</keyword>
<keyword evidence="3 6" id="KW-0694">RNA-binding</keyword>
<evidence type="ECO:0000256" key="6">
    <source>
        <dbReference type="PROSITE-ProRule" id="PRU00176"/>
    </source>
</evidence>
<dbReference type="CDD" id="cd12237">
    <property type="entry name" value="RRM_snRNP35"/>
    <property type="match status" value="1"/>
</dbReference>
<dbReference type="GO" id="GO:0003729">
    <property type="term" value="F:mRNA binding"/>
    <property type="evidence" value="ECO:0007669"/>
    <property type="project" value="TreeGrafter"/>
</dbReference>
<dbReference type="EMBL" id="GFXV01003584">
    <property type="protein sequence ID" value="MBW15389.1"/>
    <property type="molecule type" value="Transcribed_RNA"/>
</dbReference>
<dbReference type="Pfam" id="PF00076">
    <property type="entry name" value="RRM_1"/>
    <property type="match status" value="1"/>
</dbReference>
<dbReference type="PROSITE" id="PS50102">
    <property type="entry name" value="RRM"/>
    <property type="match status" value="1"/>
</dbReference>
<dbReference type="OrthoDB" id="6159137at2759"/>